<dbReference type="PANTHER" id="PTHR43233:SF1">
    <property type="entry name" value="FAMILY N-ACETYLTRANSFERASE, PUTATIVE (AFU_ORTHOLOGUE AFUA_6G03350)-RELATED"/>
    <property type="match status" value="1"/>
</dbReference>
<dbReference type="InterPro" id="IPR016181">
    <property type="entry name" value="Acyl_CoA_acyltransferase"/>
</dbReference>
<dbReference type="InterPro" id="IPR000182">
    <property type="entry name" value="GNAT_dom"/>
</dbReference>
<dbReference type="Gene3D" id="3.40.630.30">
    <property type="match status" value="1"/>
</dbReference>
<keyword evidence="2" id="KW-0808">Transferase</keyword>
<name>A0ABW6D552_9BACT</name>
<feature type="domain" description="N-acetyltransferase" evidence="1">
    <location>
        <begin position="6"/>
        <end position="136"/>
    </location>
</feature>
<accession>A0ABW6D552</accession>
<keyword evidence="2" id="KW-0012">Acyltransferase</keyword>
<dbReference type="CDD" id="cd04301">
    <property type="entry name" value="NAT_SF"/>
    <property type="match status" value="1"/>
</dbReference>
<dbReference type="GO" id="GO:0016746">
    <property type="term" value="F:acyltransferase activity"/>
    <property type="evidence" value="ECO:0007669"/>
    <property type="project" value="UniProtKB-KW"/>
</dbReference>
<dbReference type="RefSeq" id="WP_377978605.1">
    <property type="nucleotide sequence ID" value="NZ_JBBKXY010000002.1"/>
</dbReference>
<dbReference type="EC" id="2.3.1.-" evidence="2"/>
<reference evidence="2 3" key="1">
    <citation type="submission" date="2024-03" db="EMBL/GenBank/DDBJ databases">
        <title>Aquirufa genome sequencing.</title>
        <authorList>
            <person name="Pitt A."/>
            <person name="Hahn M.W."/>
        </authorList>
    </citation>
    <scope>NUCLEOTIDE SEQUENCE [LARGE SCALE GENOMIC DNA]</scope>
    <source>
        <strain evidence="2 3">KTFRIE-69F</strain>
    </source>
</reference>
<dbReference type="PROSITE" id="PS51186">
    <property type="entry name" value="GNAT"/>
    <property type="match status" value="1"/>
</dbReference>
<dbReference type="Proteomes" id="UP001598112">
    <property type="component" value="Unassembled WGS sequence"/>
</dbReference>
<dbReference type="PANTHER" id="PTHR43233">
    <property type="entry name" value="FAMILY N-ACETYLTRANSFERASE, PUTATIVE (AFU_ORTHOLOGUE AFUA_6G03350)-RELATED"/>
    <property type="match status" value="1"/>
</dbReference>
<proteinExistence type="predicted"/>
<gene>
    <name evidence="2" type="ORF">SKC35_06635</name>
</gene>
<organism evidence="2 3">
    <name type="scientific">Aquirufa originis</name>
    <dbReference type="NCBI Taxonomy" id="3096514"/>
    <lineage>
        <taxon>Bacteria</taxon>
        <taxon>Pseudomonadati</taxon>
        <taxon>Bacteroidota</taxon>
        <taxon>Cytophagia</taxon>
        <taxon>Cytophagales</taxon>
        <taxon>Flectobacillaceae</taxon>
        <taxon>Aquirufa</taxon>
    </lineage>
</organism>
<dbReference type="EMBL" id="JBBKXY010000002">
    <property type="protein sequence ID" value="MFD3293356.1"/>
    <property type="molecule type" value="Genomic_DNA"/>
</dbReference>
<evidence type="ECO:0000313" key="3">
    <source>
        <dbReference type="Proteomes" id="UP001598112"/>
    </source>
</evidence>
<comment type="caution">
    <text evidence="2">The sequence shown here is derived from an EMBL/GenBank/DDBJ whole genome shotgun (WGS) entry which is preliminary data.</text>
</comment>
<keyword evidence="3" id="KW-1185">Reference proteome</keyword>
<protein>
    <submittedName>
        <fullName evidence="2">GNAT family N-acetyltransferase</fullName>
        <ecNumber evidence="2">2.3.1.-</ecNumber>
    </submittedName>
</protein>
<evidence type="ECO:0000313" key="2">
    <source>
        <dbReference type="EMBL" id="MFD3293356.1"/>
    </source>
</evidence>
<dbReference type="Pfam" id="PF13673">
    <property type="entry name" value="Acetyltransf_10"/>
    <property type="match status" value="1"/>
</dbReference>
<dbReference type="InterPro" id="IPR053144">
    <property type="entry name" value="Acetyltransferase_Butenolide"/>
</dbReference>
<dbReference type="SUPFAM" id="SSF55729">
    <property type="entry name" value="Acyl-CoA N-acyltransferases (Nat)"/>
    <property type="match status" value="1"/>
</dbReference>
<evidence type="ECO:0000259" key="1">
    <source>
        <dbReference type="PROSITE" id="PS51186"/>
    </source>
</evidence>
<sequence length="136" mass="15219">MPITYIPQPQITTQDFIDILDKSTLGLRRPLADKEAMQIMFDHGNVYVGAYDGEKLVGLARVMTDFVFSSYLSDLAIDEAYQHQGIGKQLIIEVKKFIPKAKVILLAAPAAEGYYPKIGMKNHGHCYVLDSVDEIK</sequence>